<feature type="transmembrane region" description="Helical" evidence="2">
    <location>
        <begin position="37"/>
        <end position="55"/>
    </location>
</feature>
<feature type="compositionally biased region" description="Low complexity" evidence="1">
    <location>
        <begin position="223"/>
        <end position="236"/>
    </location>
</feature>
<organism evidence="3 4">
    <name type="scientific">Dissophora globulifera</name>
    <dbReference type="NCBI Taxonomy" id="979702"/>
    <lineage>
        <taxon>Eukaryota</taxon>
        <taxon>Fungi</taxon>
        <taxon>Fungi incertae sedis</taxon>
        <taxon>Mucoromycota</taxon>
        <taxon>Mortierellomycotina</taxon>
        <taxon>Mortierellomycetes</taxon>
        <taxon>Mortierellales</taxon>
        <taxon>Mortierellaceae</taxon>
        <taxon>Dissophora</taxon>
    </lineage>
</organism>
<keyword evidence="2" id="KW-1133">Transmembrane helix</keyword>
<feature type="compositionally biased region" description="Polar residues" evidence="1">
    <location>
        <begin position="274"/>
        <end position="286"/>
    </location>
</feature>
<comment type="caution">
    <text evidence="3">The sequence shown here is derived from an EMBL/GenBank/DDBJ whole genome shotgun (WGS) entry which is preliminary data.</text>
</comment>
<evidence type="ECO:0000313" key="4">
    <source>
        <dbReference type="Proteomes" id="UP000738325"/>
    </source>
</evidence>
<dbReference type="AlphaFoldDB" id="A0A9P6UPN3"/>
<gene>
    <name evidence="3" type="ORF">BGZ99_008575</name>
</gene>
<dbReference type="OrthoDB" id="2446764at2759"/>
<keyword evidence="2" id="KW-0812">Transmembrane</keyword>
<evidence type="ECO:0000256" key="2">
    <source>
        <dbReference type="SAM" id="Phobius"/>
    </source>
</evidence>
<feature type="compositionally biased region" description="Low complexity" evidence="1">
    <location>
        <begin position="252"/>
        <end position="261"/>
    </location>
</feature>
<sequence length="298" mass="33255">MPLTSSLRILRVLIILMTLGGFTNTDMDYPATHTIDHLNTYVSFAILAGYVYSLLSKRRLVTVGMRAFLMTLIAFIWFSSNLTWSLHRSMHGHDYWRLDGAISFPTSLLIIIEVICTLRWEAKCKRKEEEAVKARQEQEMLSVVLAGALACCHARGRYGESVCRCGGSNGGAANVTMPLPNSLPLDEQDHAEVIIPANLQYPPPRPSLSMPFAASEAHDQAQRSSRSPSTTRSSMMRKSEMQRPASVYLPTSSDPSSSSSSHRNERRQIHTRMFNENSSSDTGSEPRTSEDLPPYSRV</sequence>
<evidence type="ECO:0000256" key="1">
    <source>
        <dbReference type="SAM" id="MobiDB-lite"/>
    </source>
</evidence>
<evidence type="ECO:0000313" key="3">
    <source>
        <dbReference type="EMBL" id="KAG0313809.1"/>
    </source>
</evidence>
<reference evidence="3" key="1">
    <citation type="journal article" date="2020" name="Fungal Divers.">
        <title>Resolving the Mortierellaceae phylogeny through synthesis of multi-gene phylogenetics and phylogenomics.</title>
        <authorList>
            <person name="Vandepol N."/>
            <person name="Liber J."/>
            <person name="Desiro A."/>
            <person name="Na H."/>
            <person name="Kennedy M."/>
            <person name="Barry K."/>
            <person name="Grigoriev I.V."/>
            <person name="Miller A.N."/>
            <person name="O'Donnell K."/>
            <person name="Stajich J.E."/>
            <person name="Bonito G."/>
        </authorList>
    </citation>
    <scope>NUCLEOTIDE SEQUENCE</scope>
    <source>
        <strain evidence="3">REB-010B</strain>
    </source>
</reference>
<accession>A0A9P6UPN3</accession>
<name>A0A9P6UPN3_9FUNG</name>
<feature type="transmembrane region" description="Helical" evidence="2">
    <location>
        <begin position="98"/>
        <end position="118"/>
    </location>
</feature>
<feature type="transmembrane region" description="Helical" evidence="2">
    <location>
        <begin position="67"/>
        <end position="86"/>
    </location>
</feature>
<dbReference type="Proteomes" id="UP000738325">
    <property type="component" value="Unassembled WGS sequence"/>
</dbReference>
<keyword evidence="4" id="KW-1185">Reference proteome</keyword>
<protein>
    <submittedName>
        <fullName evidence="3">Uncharacterized protein</fullName>
    </submittedName>
</protein>
<dbReference type="EMBL" id="JAAAIP010000671">
    <property type="protein sequence ID" value="KAG0313809.1"/>
    <property type="molecule type" value="Genomic_DNA"/>
</dbReference>
<feature type="transmembrane region" description="Helical" evidence="2">
    <location>
        <begin position="7"/>
        <end position="25"/>
    </location>
</feature>
<proteinExistence type="predicted"/>
<feature type="region of interest" description="Disordered" evidence="1">
    <location>
        <begin position="198"/>
        <end position="298"/>
    </location>
</feature>
<keyword evidence="2" id="KW-0472">Membrane</keyword>